<evidence type="ECO:0000256" key="3">
    <source>
        <dbReference type="ARBA" id="ARBA00022536"/>
    </source>
</evidence>
<dbReference type="InterPro" id="IPR011042">
    <property type="entry name" value="6-blade_b-propeller_TolB-like"/>
</dbReference>
<feature type="disulfide bond" evidence="11">
    <location>
        <begin position="1383"/>
        <end position="1398"/>
    </location>
</feature>
<dbReference type="SMART" id="SM00181">
    <property type="entry name" value="EGF"/>
    <property type="match status" value="4"/>
</dbReference>
<dbReference type="PANTHER" id="PTHR46513:SF41">
    <property type="entry name" value="LOW-DENSITY LIPOPROTEIN RECEPTOR-RELATED PROTEIN"/>
    <property type="match status" value="1"/>
</dbReference>
<dbReference type="FunFam" id="2.120.10.30:FF:000241">
    <property type="entry name" value="Low-density lipoprotein receptor-related protein 6"/>
    <property type="match status" value="1"/>
</dbReference>
<feature type="domain" description="EGF-like" evidence="15">
    <location>
        <begin position="385"/>
        <end position="423"/>
    </location>
</feature>
<name>A0A9P0J672_APHGO</name>
<dbReference type="InterPro" id="IPR002172">
    <property type="entry name" value="LDrepeatLR_classA_rpt"/>
</dbReference>
<evidence type="ECO:0000256" key="12">
    <source>
        <dbReference type="PROSITE-ProRule" id="PRU00461"/>
    </source>
</evidence>
<dbReference type="Pfam" id="PF00058">
    <property type="entry name" value="Ldl_recept_b"/>
    <property type="match status" value="8"/>
</dbReference>
<feature type="repeat" description="LDL-receptor class B" evidence="12">
    <location>
        <begin position="1179"/>
        <end position="1221"/>
    </location>
</feature>
<dbReference type="PRINTS" id="PR00261">
    <property type="entry name" value="LDLRECEPTOR"/>
</dbReference>
<keyword evidence="3" id="KW-0245">EGF-like domain</keyword>
<keyword evidence="14" id="KW-0812">Transmembrane</keyword>
<evidence type="ECO:0000256" key="9">
    <source>
        <dbReference type="ARBA" id="ARBA00023170"/>
    </source>
</evidence>
<keyword evidence="7 14" id="KW-0472">Membrane</keyword>
<keyword evidence="5" id="KW-0732">Signal</keyword>
<evidence type="ECO:0000256" key="2">
    <source>
        <dbReference type="ARBA" id="ARBA00022475"/>
    </source>
</evidence>
<feature type="disulfide bond" evidence="11">
    <location>
        <begin position="1408"/>
        <end position="1426"/>
    </location>
</feature>
<feature type="domain" description="EGF-like" evidence="15">
    <location>
        <begin position="999"/>
        <end position="1042"/>
    </location>
</feature>
<dbReference type="PROSITE" id="PS01209">
    <property type="entry name" value="LDLRA_1"/>
    <property type="match status" value="1"/>
</dbReference>
<dbReference type="InterPro" id="IPR000033">
    <property type="entry name" value="LDLR_classB_rpt"/>
</dbReference>
<dbReference type="SUPFAM" id="SSF63825">
    <property type="entry name" value="YWTD domain"/>
    <property type="match status" value="4"/>
</dbReference>
<reference evidence="16" key="2">
    <citation type="submission" date="2022-10" db="EMBL/GenBank/DDBJ databases">
        <authorList>
            <consortium name="ENA_rothamsted_submissions"/>
            <consortium name="culmorum"/>
            <person name="King R."/>
        </authorList>
    </citation>
    <scope>NUCLEOTIDE SEQUENCE</scope>
</reference>
<keyword evidence="2" id="KW-1003">Cell membrane</keyword>
<gene>
    <name evidence="16" type="ORF">APHIGO_LOCUS7946</name>
</gene>
<dbReference type="PROSITE" id="PS50068">
    <property type="entry name" value="LDLRA_2"/>
    <property type="match status" value="3"/>
</dbReference>
<dbReference type="GO" id="GO:0005886">
    <property type="term" value="C:plasma membrane"/>
    <property type="evidence" value="ECO:0007669"/>
    <property type="project" value="UniProtKB-SubCell"/>
</dbReference>
<evidence type="ECO:0000256" key="5">
    <source>
        <dbReference type="ARBA" id="ARBA00022729"/>
    </source>
</evidence>
<dbReference type="Gene3D" id="2.10.25.10">
    <property type="entry name" value="Laminin"/>
    <property type="match status" value="1"/>
</dbReference>
<dbReference type="FunFam" id="2.120.10.30:FF:000008">
    <property type="entry name" value="Low-density lipoprotein receptor-related protein 4"/>
    <property type="match status" value="1"/>
</dbReference>
<feature type="repeat" description="LDL-receptor class B" evidence="12">
    <location>
        <begin position="776"/>
        <end position="818"/>
    </location>
</feature>
<feature type="repeat" description="LDL-receptor class B" evidence="12">
    <location>
        <begin position="294"/>
        <end position="336"/>
    </location>
</feature>
<feature type="repeat" description="LDL-receptor class B" evidence="12">
    <location>
        <begin position="159"/>
        <end position="204"/>
    </location>
</feature>
<feature type="disulfide bond" evidence="11">
    <location>
        <begin position="1401"/>
        <end position="1413"/>
    </location>
</feature>
<protein>
    <recommendedName>
        <fullName evidence="15">EGF-like domain-containing protein</fullName>
    </recommendedName>
</protein>
<dbReference type="SMART" id="SM00192">
    <property type="entry name" value="LDLa"/>
    <property type="match status" value="3"/>
</dbReference>
<dbReference type="Pfam" id="PF00057">
    <property type="entry name" value="Ldl_recept_a"/>
    <property type="match status" value="3"/>
</dbReference>
<evidence type="ECO:0000256" key="4">
    <source>
        <dbReference type="ARBA" id="ARBA00022583"/>
    </source>
</evidence>
<evidence type="ECO:0000313" key="16">
    <source>
        <dbReference type="EMBL" id="CAH1731176.1"/>
    </source>
</evidence>
<dbReference type="PANTHER" id="PTHR46513">
    <property type="entry name" value="VITELLOGENIN RECEPTOR-LIKE PROTEIN-RELATED-RELATED"/>
    <property type="match status" value="1"/>
</dbReference>
<feature type="compositionally biased region" description="Basic residues" evidence="13">
    <location>
        <begin position="23"/>
        <end position="38"/>
    </location>
</feature>
<dbReference type="GO" id="GO:0006897">
    <property type="term" value="P:endocytosis"/>
    <property type="evidence" value="ECO:0007669"/>
    <property type="project" value="UniProtKB-KW"/>
</dbReference>
<evidence type="ECO:0000256" key="8">
    <source>
        <dbReference type="ARBA" id="ARBA00023157"/>
    </source>
</evidence>
<feature type="disulfide bond" evidence="11">
    <location>
        <begin position="1420"/>
        <end position="1435"/>
    </location>
</feature>
<feature type="repeat" description="LDL-receptor class B" evidence="12">
    <location>
        <begin position="205"/>
        <end position="247"/>
    </location>
</feature>
<feature type="compositionally biased region" description="Low complexity" evidence="13">
    <location>
        <begin position="1642"/>
        <end position="1654"/>
    </location>
</feature>
<evidence type="ECO:0000259" key="15">
    <source>
        <dbReference type="SMART" id="SM00181"/>
    </source>
</evidence>
<dbReference type="InterPro" id="IPR000742">
    <property type="entry name" value="EGF"/>
</dbReference>
<dbReference type="CDD" id="cd00112">
    <property type="entry name" value="LDLa"/>
    <property type="match status" value="3"/>
</dbReference>
<keyword evidence="9" id="KW-0675">Receptor</keyword>
<keyword evidence="10" id="KW-0325">Glycoprotein</keyword>
<organism evidence="16 17">
    <name type="scientific">Aphis gossypii</name>
    <name type="common">Cotton aphid</name>
    <dbReference type="NCBI Taxonomy" id="80765"/>
    <lineage>
        <taxon>Eukaryota</taxon>
        <taxon>Metazoa</taxon>
        <taxon>Ecdysozoa</taxon>
        <taxon>Arthropoda</taxon>
        <taxon>Hexapoda</taxon>
        <taxon>Insecta</taxon>
        <taxon>Pterygota</taxon>
        <taxon>Neoptera</taxon>
        <taxon>Paraneoptera</taxon>
        <taxon>Hemiptera</taxon>
        <taxon>Sternorrhyncha</taxon>
        <taxon>Aphidomorpha</taxon>
        <taxon>Aphidoidea</taxon>
        <taxon>Aphididae</taxon>
        <taxon>Aphidini</taxon>
        <taxon>Aphis</taxon>
        <taxon>Aphis</taxon>
    </lineage>
</organism>
<dbReference type="SMART" id="SM00135">
    <property type="entry name" value="LY"/>
    <property type="match status" value="19"/>
</dbReference>
<dbReference type="InterPro" id="IPR036055">
    <property type="entry name" value="LDL_receptor-like_sf"/>
</dbReference>
<dbReference type="SUPFAM" id="SSF57424">
    <property type="entry name" value="LDL receptor-like module"/>
    <property type="match status" value="3"/>
</dbReference>
<keyword evidence="14" id="KW-1133">Transmembrane helix</keyword>
<dbReference type="InterPro" id="IPR023415">
    <property type="entry name" value="LDLR_class-A_CS"/>
</dbReference>
<sequence>MPTTTPDARRRSVGRVADQSPPPHRRRCATRPLSRRTTARREPCAVAAAAAAAAAVATTAAVITDRNASTDARSTIATVLPETSWTPVTGKGARMTSSWIFMTLWCCTAMMSFVNAYPNLIYTTSKDIRMANMSKMTRINVIVKDLIEGSALDFYYKGSLICWADHGQESIQCVSYNGTHASNKVAILNTGIITPDGLACDWLTKKIYWTDGDTNRIEVASLDGKYRKVLYWEDIDQPRAIALVPMDGIMFWTDWGEVPKIERAGMNGDLSTRKVIVSDNIFWPNGLTIDFYTKHIYWVDGKLGFIDIMDYDGRNRKTILEKGIPYPYGIALYQDRLYWTDWKTWSIHVVNRVGGGNSREIIHSNNVPMDIRVWNSARQPEKITLCDKNNGGCSDLCLLSPNSPGYSCACSTGIKLIDYHNCAEGVQEVLFLVQKTDICQISLDSPDHTIMSIPLTGLAHAIAIDYDPVDGYIYWTDDEIKMIQRAKMNGSNQGVVISNEIYHPDGVAIDWVARNIYWTDTGTDRIEVARLNGKHRRVIVANDLVEPRGVAVAPELGWLFWSDWYDKRPKIERSNLDGNDRVVLLKDDLGWPNGITLDIKARTLYFCDAKTDRIEVVGMNGEDRRELVSENLPHVFGLTQLGDYLYWTDWQRRTIDRVNKNTGSDRKIIIDQLPNLMGVKAVNLKEPLNDNPCGDNNGNCSQFCFYKPKGYYICACEIDYELAMDGKTCILSESFLIFTRSDHIGILSTENSHYSDIIPIAGIKEASAVDVDIKNKRVYWTDIKLKTINRVYLNGSMAERIITFGLQSPEGLAVDWIGGNLYWCDSGTKRIEVSRLDGTMRKVLLWNDIKNPKNLLLDPKKGFMYWSELDGITGSIHKASMNGEGKHCLINKIGRVISITSDYDSGLIYWTTLTPNSGSIESIDFNGKRQSKIVSIHFGGYLSAITYYRGSLYWLDWSNGTYFQVHIESGTILKQTKINLDHVTDLITFDKASQTGTNPCAINNGGCQQLCLVKGSSRDHEPLSYHCSCETHFTLFKNNTCSAPNSFLIVAQKTTFYRVVMDIDDSSDSSLPVIGLKHVKAVEYDPISHMIYWIDGRTQMIKRCHENGSNPNMFIGNNGYAYNLYDLALDPYNRLLFWTCTVTDTINVTRLTNNSFQGSIFKSFDGEKPRNLAIHPEKGYIYWTDLGSQHRVIRSRIDGHNRVIIASDLLSLEALTVDRVQNMVYFSYSSKVDVCDLHGYQRKTLISFDGALITNIAVLGPYLYWIDKEKQAIERVNKSTGVVSEGSIVMNQNPHLVDIISIYIPTPEILASHPCSAMNKHGMCSHLCIVTGVNESTSSSHQCSCPLGLIMSDRQCVNVPVCGPEQFVCNSLSPECLPLIWRCDGQTDCHDGSDEVNCSECNKLQFKCLDGHCIDKNWVCDGTKQCSDGSDESRCCESGLLSNDRYQCISNGACIPVKEVCDGWKHCIDGSDETYLACSLIRNVGHTTSPASDKSFKGTLFFTIIFFVLVFSLLLVIIYRCAKSDLDHSPSLTSNNIVTYTAIPIPRQYSSTSAYTAMQNGTHIDLISPSNCSPLNPPPSPTTTLTMQTNDYIRTNQYLRYDDRYEPPCPTLCSQTDLPTDIYDDSDFAMPLEPCPPPPTPRSHSPSSSTYFSPNAPPPSPNSCKRLC</sequence>
<feature type="repeat" description="LDL-receptor class B" evidence="12">
    <location>
        <begin position="557"/>
        <end position="601"/>
    </location>
</feature>
<keyword evidence="6" id="KW-0677">Repeat</keyword>
<dbReference type="Proteomes" id="UP001154329">
    <property type="component" value="Chromosome 3"/>
</dbReference>
<feature type="repeat" description="LDL-receptor class B" evidence="12">
    <location>
        <begin position="248"/>
        <end position="293"/>
    </location>
</feature>
<evidence type="ECO:0000313" key="17">
    <source>
        <dbReference type="Proteomes" id="UP001154329"/>
    </source>
</evidence>
<proteinExistence type="predicted"/>
<dbReference type="EMBL" id="OU899036">
    <property type="protein sequence ID" value="CAH1731176.1"/>
    <property type="molecule type" value="Genomic_DNA"/>
</dbReference>
<feature type="repeat" description="LDL-receptor class B" evidence="12">
    <location>
        <begin position="819"/>
        <end position="861"/>
    </location>
</feature>
<dbReference type="Gene3D" id="4.10.400.10">
    <property type="entry name" value="Low-density Lipoprotein Receptor"/>
    <property type="match status" value="3"/>
</dbReference>
<dbReference type="SUPFAM" id="SSF57196">
    <property type="entry name" value="EGF/Laminin"/>
    <property type="match status" value="1"/>
</dbReference>
<feature type="transmembrane region" description="Helical" evidence="14">
    <location>
        <begin position="1499"/>
        <end position="1519"/>
    </location>
</feature>
<dbReference type="InterPro" id="IPR050778">
    <property type="entry name" value="Cueball_EGF_LRP_Nidogen"/>
</dbReference>
<feature type="domain" description="EGF-like" evidence="15">
    <location>
        <begin position="692"/>
        <end position="730"/>
    </location>
</feature>
<keyword evidence="8 11" id="KW-1015">Disulfide bond</keyword>
<feature type="transmembrane region" description="Helical" evidence="14">
    <location>
        <begin position="99"/>
        <end position="117"/>
    </location>
</feature>
<feature type="region of interest" description="Disordered" evidence="13">
    <location>
        <begin position="1"/>
        <end position="40"/>
    </location>
</feature>
<evidence type="ECO:0000256" key="10">
    <source>
        <dbReference type="ARBA" id="ARBA00023180"/>
    </source>
</evidence>
<evidence type="ECO:0000256" key="14">
    <source>
        <dbReference type="SAM" id="Phobius"/>
    </source>
</evidence>
<accession>A0A9P0J672</accession>
<evidence type="ECO:0000256" key="11">
    <source>
        <dbReference type="PROSITE-ProRule" id="PRU00124"/>
    </source>
</evidence>
<evidence type="ECO:0000256" key="7">
    <source>
        <dbReference type="ARBA" id="ARBA00023136"/>
    </source>
</evidence>
<dbReference type="FunFam" id="2.120.10.30:FF:000001">
    <property type="entry name" value="Low-density lipoprotein receptor-related protein 6"/>
    <property type="match status" value="1"/>
</dbReference>
<keyword evidence="4" id="KW-0254">Endocytosis</keyword>
<dbReference type="PROSITE" id="PS51120">
    <property type="entry name" value="LDLRB"/>
    <property type="match status" value="10"/>
</dbReference>
<dbReference type="Gene3D" id="2.120.10.30">
    <property type="entry name" value="TolB, C-terminal domain"/>
    <property type="match status" value="4"/>
</dbReference>
<feature type="repeat" description="LDL-receptor class B" evidence="12">
    <location>
        <begin position="471"/>
        <end position="513"/>
    </location>
</feature>
<keyword evidence="17" id="KW-1185">Reference proteome</keyword>
<evidence type="ECO:0000256" key="1">
    <source>
        <dbReference type="ARBA" id="ARBA00004251"/>
    </source>
</evidence>
<feature type="region of interest" description="Disordered" evidence="13">
    <location>
        <begin position="1623"/>
        <end position="1668"/>
    </location>
</feature>
<evidence type="ECO:0000256" key="6">
    <source>
        <dbReference type="ARBA" id="ARBA00022737"/>
    </source>
</evidence>
<evidence type="ECO:0000256" key="13">
    <source>
        <dbReference type="SAM" id="MobiDB-lite"/>
    </source>
</evidence>
<feature type="repeat" description="LDL-receptor class B" evidence="12">
    <location>
        <begin position="514"/>
        <end position="556"/>
    </location>
</feature>
<comment type="caution">
    <text evidence="11">Lacks conserved residue(s) required for the propagation of feature annotation.</text>
</comment>
<reference evidence="16" key="1">
    <citation type="submission" date="2022-02" db="EMBL/GenBank/DDBJ databases">
        <authorList>
            <person name="King R."/>
        </authorList>
    </citation>
    <scope>NUCLEOTIDE SEQUENCE</scope>
</reference>
<comment type="subcellular location">
    <subcellularLocation>
        <location evidence="1">Cell membrane</location>
        <topology evidence="1">Single-pass type I membrane protein</topology>
    </subcellularLocation>
</comment>
<feature type="domain" description="EGF-like" evidence="15">
    <location>
        <begin position="1314"/>
        <end position="1357"/>
    </location>
</feature>
<dbReference type="Pfam" id="PF14670">
    <property type="entry name" value="FXa_inhibition"/>
    <property type="match status" value="1"/>
</dbReference>